<dbReference type="InParanoid" id="K3WJT1"/>
<reference evidence="5" key="2">
    <citation type="submission" date="2010-04" db="EMBL/GenBank/DDBJ databases">
        <authorList>
            <person name="Buell R."/>
            <person name="Hamilton J."/>
            <person name="Hostetler J."/>
        </authorList>
    </citation>
    <scope>NUCLEOTIDE SEQUENCE [LARGE SCALE GENOMIC DNA]</scope>
    <source>
        <strain evidence="5">DAOM:BR144</strain>
    </source>
</reference>
<dbReference type="EnsemblProtists" id="PYU1_T005223">
    <property type="protein sequence ID" value="PYU1_T005223"/>
    <property type="gene ID" value="PYU1_G005212"/>
</dbReference>
<reference evidence="4" key="3">
    <citation type="submission" date="2015-02" db="UniProtKB">
        <authorList>
            <consortium name="EnsemblProtists"/>
        </authorList>
    </citation>
    <scope>IDENTIFICATION</scope>
    <source>
        <strain evidence="4">DAOM BR144</strain>
    </source>
</reference>
<dbReference type="EMBL" id="GL376633">
    <property type="status" value="NOT_ANNOTATED_CDS"/>
    <property type="molecule type" value="Genomic_DNA"/>
</dbReference>
<keyword evidence="1" id="KW-1015">Disulfide bond</keyword>
<organism evidence="4 5">
    <name type="scientific">Globisporangium ultimum (strain ATCC 200006 / CBS 805.95 / DAOM BR144)</name>
    <name type="common">Pythium ultimum</name>
    <dbReference type="NCBI Taxonomy" id="431595"/>
    <lineage>
        <taxon>Eukaryota</taxon>
        <taxon>Sar</taxon>
        <taxon>Stramenopiles</taxon>
        <taxon>Oomycota</taxon>
        <taxon>Peronosporomycetes</taxon>
        <taxon>Pythiales</taxon>
        <taxon>Pythiaceae</taxon>
        <taxon>Globisporangium</taxon>
    </lineage>
</organism>
<evidence type="ECO:0000313" key="5">
    <source>
        <dbReference type="Proteomes" id="UP000019132"/>
    </source>
</evidence>
<evidence type="ECO:0000313" key="4">
    <source>
        <dbReference type="EnsemblProtists" id="PYU1_T005223"/>
    </source>
</evidence>
<dbReference type="Pfam" id="PF11938">
    <property type="entry name" value="DUF3456"/>
    <property type="match status" value="1"/>
</dbReference>
<dbReference type="AlphaFoldDB" id="K3WJT1"/>
<accession>K3WJT1</accession>
<dbReference type="Gene3D" id="1.10.225.10">
    <property type="entry name" value="Saposin-like"/>
    <property type="match status" value="1"/>
</dbReference>
<evidence type="ECO:0000256" key="1">
    <source>
        <dbReference type="ARBA" id="ARBA00023157"/>
    </source>
</evidence>
<proteinExistence type="predicted"/>
<keyword evidence="2" id="KW-0732">Signal</keyword>
<evidence type="ECO:0000256" key="2">
    <source>
        <dbReference type="SAM" id="SignalP"/>
    </source>
</evidence>
<feature type="signal peptide" evidence="2">
    <location>
        <begin position="1"/>
        <end position="21"/>
    </location>
</feature>
<feature type="chain" id="PRO_5003867729" description="Saposin B-type domain-containing protein" evidence="2">
    <location>
        <begin position="22"/>
        <end position="169"/>
    </location>
</feature>
<feature type="domain" description="Saposin B-type" evidence="3">
    <location>
        <begin position="47"/>
        <end position="164"/>
    </location>
</feature>
<dbReference type="Proteomes" id="UP000019132">
    <property type="component" value="Unassembled WGS sequence"/>
</dbReference>
<reference evidence="5" key="1">
    <citation type="journal article" date="2010" name="Genome Biol.">
        <title>Genome sequence of the necrotrophic plant pathogen Pythium ultimum reveals original pathogenicity mechanisms and effector repertoire.</title>
        <authorList>
            <person name="Levesque C.A."/>
            <person name="Brouwer H."/>
            <person name="Cano L."/>
            <person name="Hamilton J.P."/>
            <person name="Holt C."/>
            <person name="Huitema E."/>
            <person name="Raffaele S."/>
            <person name="Robideau G.P."/>
            <person name="Thines M."/>
            <person name="Win J."/>
            <person name="Zerillo M.M."/>
            <person name="Beakes G.W."/>
            <person name="Boore J.L."/>
            <person name="Busam D."/>
            <person name="Dumas B."/>
            <person name="Ferriera S."/>
            <person name="Fuerstenberg S.I."/>
            <person name="Gachon C.M."/>
            <person name="Gaulin E."/>
            <person name="Govers F."/>
            <person name="Grenville-Briggs L."/>
            <person name="Horner N."/>
            <person name="Hostetler J."/>
            <person name="Jiang R.H."/>
            <person name="Johnson J."/>
            <person name="Krajaejun T."/>
            <person name="Lin H."/>
            <person name="Meijer H.J."/>
            <person name="Moore B."/>
            <person name="Morris P."/>
            <person name="Phuntmart V."/>
            <person name="Puiu D."/>
            <person name="Shetty J."/>
            <person name="Stajich J.E."/>
            <person name="Tripathy S."/>
            <person name="Wawra S."/>
            <person name="van West P."/>
            <person name="Whitty B.R."/>
            <person name="Coutinho P.M."/>
            <person name="Henrissat B."/>
            <person name="Martin F."/>
            <person name="Thomas P.D."/>
            <person name="Tyler B.M."/>
            <person name="De Vries R.P."/>
            <person name="Kamoun S."/>
            <person name="Yandell M."/>
            <person name="Tisserat N."/>
            <person name="Buell C.R."/>
        </authorList>
    </citation>
    <scope>NUCLEOTIDE SEQUENCE</scope>
    <source>
        <strain evidence="5">DAOM:BR144</strain>
    </source>
</reference>
<dbReference type="InterPro" id="IPR008139">
    <property type="entry name" value="SaposinB_dom"/>
</dbReference>
<dbReference type="STRING" id="431595.K3WJT1"/>
<dbReference type="OMA" id="CICKSIV"/>
<dbReference type="InterPro" id="IPR021852">
    <property type="entry name" value="DUF3456"/>
</dbReference>
<name>K3WJT1_GLOUD</name>
<evidence type="ECO:0000259" key="3">
    <source>
        <dbReference type="PROSITE" id="PS50015"/>
    </source>
</evidence>
<sequence length="169" mass="19139">MRATSLVGTLALALSLPTACAWTSRWDHSKRFAAAGYAQLECDGKTQPAPCCICNSIVHEIETQLNNTQDDYELDVVYRISEEKKKVKYSRSEGRILEVLDDICDQIPLRLPSTNKKSKNLLKETCTAFIGEYEDELTHAFFNNFAPVRDRVCTTELKVCEKVDGREEL</sequence>
<keyword evidence="5" id="KW-1185">Reference proteome</keyword>
<dbReference type="VEuPathDB" id="FungiDB:PYU1_G005212"/>
<dbReference type="PROSITE" id="PS50015">
    <property type="entry name" value="SAP_B"/>
    <property type="match status" value="1"/>
</dbReference>
<dbReference type="eggNOG" id="ENOG502S58M">
    <property type="taxonomic scope" value="Eukaryota"/>
</dbReference>
<dbReference type="HOGENOM" id="CLU_1647062_0_0_1"/>
<protein>
    <recommendedName>
        <fullName evidence="3">Saposin B-type domain-containing protein</fullName>
    </recommendedName>
</protein>